<accession>C5L477</accession>
<dbReference type="InParanoid" id="C5L477"/>
<name>C5L477_PERM5</name>
<keyword evidence="2" id="KW-1185">Reference proteome</keyword>
<reference evidence="1 2" key="1">
    <citation type="submission" date="2008-07" db="EMBL/GenBank/DDBJ databases">
        <authorList>
            <person name="El-Sayed N."/>
            <person name="Caler E."/>
            <person name="Inman J."/>
            <person name="Amedeo P."/>
            <person name="Hass B."/>
            <person name="Wortman J."/>
        </authorList>
    </citation>
    <scope>NUCLEOTIDE SEQUENCE [LARGE SCALE GENOMIC DNA]</scope>
    <source>
        <strain evidence="2">ATCC 50983 / TXsc</strain>
    </source>
</reference>
<dbReference type="AlphaFoldDB" id="C5L477"/>
<dbReference type="Proteomes" id="UP000007800">
    <property type="component" value="Unassembled WGS sequence"/>
</dbReference>
<evidence type="ECO:0000313" key="2">
    <source>
        <dbReference type="Proteomes" id="UP000007800"/>
    </source>
</evidence>
<gene>
    <name evidence="1" type="ORF">Pmar_PMAR011292</name>
</gene>
<dbReference type="EMBL" id="GG678996">
    <property type="protein sequence ID" value="EER08466.1"/>
    <property type="molecule type" value="Genomic_DNA"/>
</dbReference>
<dbReference type="GeneID" id="9041594"/>
<dbReference type="OrthoDB" id="8065885at2759"/>
<dbReference type="RefSeq" id="XP_002776650.1">
    <property type="nucleotide sequence ID" value="XM_002776604.1"/>
</dbReference>
<evidence type="ECO:0000313" key="1">
    <source>
        <dbReference type="EMBL" id="EER08466.1"/>
    </source>
</evidence>
<feature type="non-terminal residue" evidence="1">
    <location>
        <position position="152"/>
    </location>
</feature>
<protein>
    <submittedName>
        <fullName evidence="1">Uncharacterized protein</fullName>
    </submittedName>
</protein>
<proteinExistence type="predicted"/>
<organism evidence="2">
    <name type="scientific">Perkinsus marinus (strain ATCC 50983 / TXsc)</name>
    <dbReference type="NCBI Taxonomy" id="423536"/>
    <lineage>
        <taxon>Eukaryota</taxon>
        <taxon>Sar</taxon>
        <taxon>Alveolata</taxon>
        <taxon>Perkinsozoa</taxon>
        <taxon>Perkinsea</taxon>
        <taxon>Perkinsida</taxon>
        <taxon>Perkinsidae</taxon>
        <taxon>Perkinsus</taxon>
    </lineage>
</organism>
<sequence>MSAHESSHQSQEGDGSQSLAPIPGLLLHLFEADGPSIDTAVKDLTVAMADIPAEERELAYMAFVNDYFSDDPEPVKEAYHSLFVLSQATTRSGTVNIRRELIVSYHSPFCAVEHTLMKAGRTLKARLDYEYISAVEIAAQTTQERVPTLDPT</sequence>